<dbReference type="PANTHER" id="PTHR13624">
    <property type="entry name" value="RE42071P"/>
    <property type="match status" value="1"/>
</dbReference>
<keyword evidence="4 7" id="KW-1133">Transmembrane helix</keyword>
<feature type="transmembrane region" description="Helical" evidence="7">
    <location>
        <begin position="155"/>
        <end position="176"/>
    </location>
</feature>
<feature type="transmembrane region" description="Helical" evidence="7">
    <location>
        <begin position="445"/>
        <end position="472"/>
    </location>
</feature>
<keyword evidence="6" id="KW-0325">Glycoprotein</keyword>
<dbReference type="GO" id="GO:0016020">
    <property type="term" value="C:membrane"/>
    <property type="evidence" value="ECO:0007669"/>
    <property type="project" value="UniProtKB-SubCell"/>
</dbReference>
<evidence type="ECO:0000256" key="6">
    <source>
        <dbReference type="ARBA" id="ARBA00023180"/>
    </source>
</evidence>
<dbReference type="Proteomes" id="UP000256970">
    <property type="component" value="Unassembled WGS sequence"/>
</dbReference>
<dbReference type="EMBL" id="FNXT01001221">
    <property type="protein sequence ID" value="SZX74831.1"/>
    <property type="molecule type" value="Genomic_DNA"/>
</dbReference>
<evidence type="ECO:0000313" key="8">
    <source>
        <dbReference type="EMBL" id="SZX74831.1"/>
    </source>
</evidence>
<feature type="transmembrane region" description="Helical" evidence="7">
    <location>
        <begin position="301"/>
        <end position="322"/>
    </location>
</feature>
<evidence type="ECO:0000256" key="4">
    <source>
        <dbReference type="ARBA" id="ARBA00022989"/>
    </source>
</evidence>
<keyword evidence="5 7" id="KW-0472">Membrane</keyword>
<comment type="subcellular location">
    <subcellularLocation>
        <location evidence="1">Membrane</location>
        <topology evidence="1">Multi-pass membrane protein</topology>
    </subcellularLocation>
</comment>
<evidence type="ECO:0000256" key="7">
    <source>
        <dbReference type="SAM" id="Phobius"/>
    </source>
</evidence>
<feature type="transmembrane region" description="Helical" evidence="7">
    <location>
        <begin position="38"/>
        <end position="58"/>
    </location>
</feature>
<evidence type="ECO:0000256" key="2">
    <source>
        <dbReference type="ARBA" id="ARBA00009706"/>
    </source>
</evidence>
<accession>A0A383WBM0</accession>
<protein>
    <submittedName>
        <fullName evidence="8">Uncharacterized protein</fullName>
    </submittedName>
</protein>
<organism evidence="8 9">
    <name type="scientific">Tetradesmus obliquus</name>
    <name type="common">Green alga</name>
    <name type="synonym">Acutodesmus obliquus</name>
    <dbReference type="NCBI Taxonomy" id="3088"/>
    <lineage>
        <taxon>Eukaryota</taxon>
        <taxon>Viridiplantae</taxon>
        <taxon>Chlorophyta</taxon>
        <taxon>core chlorophytes</taxon>
        <taxon>Chlorophyceae</taxon>
        <taxon>CS clade</taxon>
        <taxon>Sphaeropleales</taxon>
        <taxon>Scenedesmaceae</taxon>
        <taxon>Tetradesmus</taxon>
    </lineage>
</organism>
<evidence type="ECO:0000256" key="1">
    <source>
        <dbReference type="ARBA" id="ARBA00004141"/>
    </source>
</evidence>
<dbReference type="InterPro" id="IPR019395">
    <property type="entry name" value="Transmembrane_161A/B"/>
</dbReference>
<proteinExistence type="inferred from homology"/>
<feature type="transmembrane region" description="Helical" evidence="7">
    <location>
        <begin position="127"/>
        <end position="149"/>
    </location>
</feature>
<gene>
    <name evidence="8" type="ORF">BQ4739_LOCUS15149</name>
</gene>
<evidence type="ECO:0000256" key="5">
    <source>
        <dbReference type="ARBA" id="ARBA00023136"/>
    </source>
</evidence>
<keyword evidence="3 7" id="KW-0812">Transmembrane</keyword>
<feature type="transmembrane region" description="Helical" evidence="7">
    <location>
        <begin position="402"/>
        <end position="425"/>
    </location>
</feature>
<reference evidence="8 9" key="1">
    <citation type="submission" date="2016-10" db="EMBL/GenBank/DDBJ databases">
        <authorList>
            <person name="Cai Z."/>
        </authorList>
    </citation>
    <scope>NUCLEOTIDE SEQUENCE [LARGE SCALE GENOMIC DNA]</scope>
</reference>
<feature type="transmembrane region" description="Helical" evidence="7">
    <location>
        <begin position="342"/>
        <end position="368"/>
    </location>
</feature>
<sequence length="481" mass="51720">MLPLILAAAEPAAAAAGTNSTSDDASMQDTVEDLRYFASFIVPLTAVACVLLIAQRFLKGAMPSMVLSGLVFMTLKTQGAPQLPAASSKKQEKKQSKAVPSSSVMTWSQVHPGLLDRLEMTEEFDMLLLGCVSFATIATCAVAIKWLLYPIVPTFYLSFSITGLFFVVGLMIKLEWAHSAVVRSEKISMLLVGLAAASLSFWLLMYAPRSLHAFDAQRASVELAGRFKNLMDTRLKKLPASLDLQAPELVELPAMGVALPLALAGGLLSALLMAPGLRYGKVLQVLLKPPLWARNFAGRPSLGRLLVQAGFLAQVALLPLWVPTLMDALRLPPGVVCYLRGGSMLLVVGLQLLALPNLAQAHLFIAAYKADIIQNMSVLDAASRTALLKRQFSRTLSELCKVALQLAFVPTLLLLCGCLHMLMAYPSPLAADHPKASIWDKQPSVLFQTLAGFLGWWACGSLVVWAVIGVVLTRAQGGLAD</sequence>
<feature type="transmembrane region" description="Helical" evidence="7">
    <location>
        <begin position="257"/>
        <end position="280"/>
    </location>
</feature>
<dbReference type="PANTHER" id="PTHR13624:SF6">
    <property type="entry name" value="EMEI"/>
    <property type="match status" value="1"/>
</dbReference>
<keyword evidence="9" id="KW-1185">Reference proteome</keyword>
<evidence type="ECO:0000256" key="3">
    <source>
        <dbReference type="ARBA" id="ARBA00022692"/>
    </source>
</evidence>
<comment type="similarity">
    <text evidence="2">Belongs to the TMEM161 family.</text>
</comment>
<feature type="transmembrane region" description="Helical" evidence="7">
    <location>
        <begin position="188"/>
        <end position="207"/>
    </location>
</feature>
<evidence type="ECO:0000313" key="9">
    <source>
        <dbReference type="Proteomes" id="UP000256970"/>
    </source>
</evidence>
<name>A0A383WBM0_TETOB</name>
<dbReference type="AlphaFoldDB" id="A0A383WBM0"/>